<reference evidence="2" key="2">
    <citation type="submission" date="2021-04" db="EMBL/GenBank/DDBJ databases">
        <authorList>
            <person name="Gilroy R."/>
        </authorList>
    </citation>
    <scope>NUCLEOTIDE SEQUENCE</scope>
    <source>
        <strain evidence="2">G3-2149</strain>
    </source>
</reference>
<keyword evidence="1" id="KW-0732">Signal</keyword>
<comment type="caution">
    <text evidence="2">The sequence shown here is derived from an EMBL/GenBank/DDBJ whole genome shotgun (WGS) entry which is preliminary data.</text>
</comment>
<dbReference type="PROSITE" id="PS51257">
    <property type="entry name" value="PROKAR_LIPOPROTEIN"/>
    <property type="match status" value="1"/>
</dbReference>
<organism evidence="2 3">
    <name type="scientific">Candidatus Paraprevotella stercoravium</name>
    <dbReference type="NCBI Taxonomy" id="2838725"/>
    <lineage>
        <taxon>Bacteria</taxon>
        <taxon>Pseudomonadati</taxon>
        <taxon>Bacteroidota</taxon>
        <taxon>Bacteroidia</taxon>
        <taxon>Bacteroidales</taxon>
        <taxon>Prevotellaceae</taxon>
        <taxon>Paraprevotella</taxon>
    </lineage>
</organism>
<proteinExistence type="predicted"/>
<gene>
    <name evidence="2" type="ORF">H9789_01330</name>
</gene>
<evidence type="ECO:0000256" key="1">
    <source>
        <dbReference type="SAM" id="SignalP"/>
    </source>
</evidence>
<dbReference type="EMBL" id="JAHLFU010000024">
    <property type="protein sequence ID" value="MBU3852471.1"/>
    <property type="molecule type" value="Genomic_DNA"/>
</dbReference>
<dbReference type="AlphaFoldDB" id="A0A9E2P0W4"/>
<evidence type="ECO:0000313" key="3">
    <source>
        <dbReference type="Proteomes" id="UP000823865"/>
    </source>
</evidence>
<accession>A0A9E2P0W4</accession>
<evidence type="ECO:0008006" key="4">
    <source>
        <dbReference type="Google" id="ProtNLM"/>
    </source>
</evidence>
<name>A0A9E2P0W4_9BACT</name>
<feature type="signal peptide" evidence="1">
    <location>
        <begin position="1"/>
        <end position="28"/>
    </location>
</feature>
<protein>
    <recommendedName>
        <fullName evidence="4">DUF4493 domain-containing protein</fullName>
    </recommendedName>
</protein>
<evidence type="ECO:0000313" key="2">
    <source>
        <dbReference type="EMBL" id="MBU3852471.1"/>
    </source>
</evidence>
<feature type="chain" id="PRO_5039293988" description="DUF4493 domain-containing protein" evidence="1">
    <location>
        <begin position="29"/>
        <end position="620"/>
    </location>
</feature>
<reference evidence="2" key="1">
    <citation type="journal article" date="2021" name="PeerJ">
        <title>Extensive microbial diversity within the chicken gut microbiome revealed by metagenomics and culture.</title>
        <authorList>
            <person name="Gilroy R."/>
            <person name="Ravi A."/>
            <person name="Getino M."/>
            <person name="Pursley I."/>
            <person name="Horton D.L."/>
            <person name="Alikhan N.F."/>
            <person name="Baker D."/>
            <person name="Gharbi K."/>
            <person name="Hall N."/>
            <person name="Watson M."/>
            <person name="Adriaenssens E.M."/>
            <person name="Foster-Nyarko E."/>
            <person name="Jarju S."/>
            <person name="Secka A."/>
            <person name="Antonio M."/>
            <person name="Oren A."/>
            <person name="Chaudhuri R.R."/>
            <person name="La Ragione R."/>
            <person name="Hildebrand F."/>
            <person name="Pallen M.J."/>
        </authorList>
    </citation>
    <scope>NUCLEOTIDE SEQUENCE</scope>
    <source>
        <strain evidence="2">G3-2149</strain>
    </source>
</reference>
<sequence>MKQKQMKRTLYCLLLSALGITTSCVDNSYDLTKDIDMTVTIGGDLTTPGSSSDSIKLKDLLDIDTENSDLKEEPNGDYVLKINGDPTNSTIKVDKVVVDASTSDTNSSDELTFVKTSNYPELPIQNLNPNWELSNGKEPIPEEVVDLEYAEDITNNVITLNLNLSGTANGVILKKGLTFTFPSYLDVSADDAVTDALFEFKKSKDNTKSLMVLKKDHHLSRFSDEQWKIKLNKVYFSSSKENGVVVPESEGFIPAEKGNPAMVKFNVEIPITGNVTVEDKDFPANSSNINFKLVSTVTSQEMTLEKVRAKVDPVIDFNVSDVTIEDLPDFLTDNKVVADLDNPQVLLNVTNTAEVDVNFQAVLSSYKGGENKARIIVGTDTATNNESTIRLKGGSIVNKICLSPKKEDVPEGYTWVQVAGLPSLVRDIPDLIKVEDIDAKVLPNFYTVVLGVDKIVNTDYELNAPLEFGKYFQIVYNDTIDGWTEDIEDYEMKEVVVTLNAKNTIPLNLDIEAFALDVNGNEMPDVKIEVEGNIAAAEKDEQTGETKEKTSALTITLTKDDGSRIKNLDGLILRLTGCAVPEDKREEVTDFDAQILNANQTLKLEDLKLRIKGGVTMDLN</sequence>
<dbReference type="Proteomes" id="UP000823865">
    <property type="component" value="Unassembled WGS sequence"/>
</dbReference>